<name>A0A8D8Z3S9_9HEMI</name>
<dbReference type="EMBL" id="HBUF01187338">
    <property type="protein sequence ID" value="CAG6657134.1"/>
    <property type="molecule type" value="Transcribed_RNA"/>
</dbReference>
<protein>
    <submittedName>
        <fullName evidence="1">Uncharacterized protein</fullName>
    </submittedName>
</protein>
<dbReference type="EMBL" id="HBUF01080681">
    <property type="protein sequence ID" value="CAG6632792.1"/>
    <property type="molecule type" value="Transcribed_RNA"/>
</dbReference>
<proteinExistence type="predicted"/>
<dbReference type="EMBL" id="HBUF01080682">
    <property type="protein sequence ID" value="CAG6632793.1"/>
    <property type="molecule type" value="Transcribed_RNA"/>
</dbReference>
<dbReference type="EMBL" id="HBUF01419050">
    <property type="protein sequence ID" value="CAG6740418.1"/>
    <property type="molecule type" value="Transcribed_RNA"/>
</dbReference>
<evidence type="ECO:0000313" key="1">
    <source>
        <dbReference type="EMBL" id="CAG6740419.1"/>
    </source>
</evidence>
<dbReference type="EMBL" id="HBUF01187339">
    <property type="protein sequence ID" value="CAG6657135.1"/>
    <property type="molecule type" value="Transcribed_RNA"/>
</dbReference>
<dbReference type="EMBL" id="HBUF01419051">
    <property type="protein sequence ID" value="CAG6740419.1"/>
    <property type="molecule type" value="Transcribed_RNA"/>
</dbReference>
<organism evidence="1">
    <name type="scientific">Cacopsylla melanoneura</name>
    <dbReference type="NCBI Taxonomy" id="428564"/>
    <lineage>
        <taxon>Eukaryota</taxon>
        <taxon>Metazoa</taxon>
        <taxon>Ecdysozoa</taxon>
        <taxon>Arthropoda</taxon>
        <taxon>Hexapoda</taxon>
        <taxon>Insecta</taxon>
        <taxon>Pterygota</taxon>
        <taxon>Neoptera</taxon>
        <taxon>Paraneoptera</taxon>
        <taxon>Hemiptera</taxon>
        <taxon>Sternorrhyncha</taxon>
        <taxon>Psylloidea</taxon>
        <taxon>Psyllidae</taxon>
        <taxon>Psyllinae</taxon>
        <taxon>Cacopsylla</taxon>
    </lineage>
</organism>
<accession>A0A8D8Z3S9</accession>
<reference evidence="1" key="1">
    <citation type="submission" date="2021-05" db="EMBL/GenBank/DDBJ databases">
        <authorList>
            <person name="Alioto T."/>
            <person name="Alioto T."/>
            <person name="Gomez Garrido J."/>
        </authorList>
    </citation>
    <scope>NUCLEOTIDE SEQUENCE</scope>
</reference>
<dbReference type="EMBL" id="HBUF01585282">
    <property type="protein sequence ID" value="CAG6771584.1"/>
    <property type="molecule type" value="Transcribed_RNA"/>
</dbReference>
<sequence length="101" mass="11694">MVFTQNNTIVKVKTEAQYHETVHLTHRRNSSDIFYSNSLKQNNKKILSTPGINRSTLIFSFFSPLNFYMLKVGVLKGTQLLVKPSPSLELNFFSKYSVKYK</sequence>
<dbReference type="AlphaFoldDB" id="A0A8D8Z3S9"/>